<evidence type="ECO:0000256" key="2">
    <source>
        <dbReference type="SAM" id="MobiDB-lite"/>
    </source>
</evidence>
<reference evidence="4 5" key="1">
    <citation type="submission" date="2024-02" db="EMBL/GenBank/DDBJ databases">
        <title>Chromosome-scale genome assembly of the rough periwinkle Littorina saxatilis.</title>
        <authorList>
            <person name="De Jode A."/>
            <person name="Faria R."/>
            <person name="Formenti G."/>
            <person name="Sims Y."/>
            <person name="Smith T.P."/>
            <person name="Tracey A."/>
            <person name="Wood J.M.D."/>
            <person name="Zagrodzka Z.B."/>
            <person name="Johannesson K."/>
            <person name="Butlin R.K."/>
            <person name="Leder E.H."/>
        </authorList>
    </citation>
    <scope>NUCLEOTIDE SEQUENCE [LARGE SCALE GENOMIC DNA]</scope>
    <source>
        <strain evidence="4">Snail1</strain>
        <tissue evidence="4">Muscle</tissue>
    </source>
</reference>
<feature type="region of interest" description="Disordered" evidence="2">
    <location>
        <begin position="292"/>
        <end position="412"/>
    </location>
</feature>
<dbReference type="GO" id="GO:0005737">
    <property type="term" value="C:cytoplasm"/>
    <property type="evidence" value="ECO:0007669"/>
    <property type="project" value="TreeGrafter"/>
</dbReference>
<evidence type="ECO:0000313" key="4">
    <source>
        <dbReference type="EMBL" id="KAK7109109.1"/>
    </source>
</evidence>
<dbReference type="PANTHER" id="PTHR31017">
    <property type="entry name" value="LATE SECRETORY PATHWAY PROTEIN AVL9-RELATED"/>
    <property type="match status" value="1"/>
</dbReference>
<comment type="caution">
    <text evidence="4">The sequence shown here is derived from an EMBL/GenBank/DDBJ whole genome shotgun (WGS) entry which is preliminary data.</text>
</comment>
<evidence type="ECO:0000259" key="3">
    <source>
        <dbReference type="PROSITE" id="PS50211"/>
    </source>
</evidence>
<accession>A0AAN9BPR3</accession>
<dbReference type="PROSITE" id="PS50211">
    <property type="entry name" value="DENN"/>
    <property type="match status" value="1"/>
</dbReference>
<feature type="region of interest" description="Disordered" evidence="2">
    <location>
        <begin position="509"/>
        <end position="607"/>
    </location>
</feature>
<dbReference type="InterPro" id="IPR051731">
    <property type="entry name" value="DENND11/AVL9_GEFs"/>
</dbReference>
<proteinExistence type="inferred from homology"/>
<dbReference type="EMBL" id="JBAMIC010000003">
    <property type="protein sequence ID" value="KAK7109109.1"/>
    <property type="molecule type" value="Genomic_DNA"/>
</dbReference>
<feature type="compositionally biased region" description="Basic and acidic residues" evidence="2">
    <location>
        <begin position="857"/>
        <end position="880"/>
    </location>
</feature>
<dbReference type="InterPro" id="IPR037516">
    <property type="entry name" value="Tripartite_DENN"/>
</dbReference>
<sequence length="901" mass="99570">MASEKETETPVLHVIVVGFHHKKGCQVEYSYPPVIAGNPVDSHQLPEEWKHLPSLALPDGAHNFQKDTVFFHLPSRDPSRKTVYCVSCYRQMDAKDLLNRTADITRSTVQKSVCVISRLPLYGLLKAKLELITHAYFDERDFSKVELLEQTFNNMNASLTESLLSGTQIFLGLSPREAVARFKHKLLVLFKLLLLERRVLFFGSPVETLGATILSVLSLYPGMLEFGLDQAVSDGRQRLVSPTMGVASLDPQDGGTGEEFVEVRYHDSQLEGRYHDSQLEGSDTKPELSELMSHMHNPPVSSSKEAPESQTIPRDITSDTPASASGLDASNIKSRKEAENRQRRISGDQSGSEMGVHRTSQQNDKSKSSDLKVHARFHSQSSQDSTGSGGDAITGVSSNHVGEVKREKKSPLEDLGTLTQISAVQTGRTLPNDQDAMDDYVHQMELASGGLETVGEGLSELTLSVENRGPLFGRSDSIEEMDSPESISKIDREDCFSWEEDRLQLSLAVDADDTSEGHGKTQNDASSAEQDSSRSQSHASDNDTHSSDNSRASTPGATTPAHHSPGLQKTVKKQGSPGRKTTALKNKLSTAFGKVRSKPKNAESVEMKPVHKGDVSLQQDDYGFPLAIFTKGCVCHPYLSLQFHSILNDVNVRSFVLGATNILFRQQKQVTDVIVEIEDGKLDIKDRELQKQLNLTTADLRFTEGIVRIATEERSNMYLDGTEWEGSDEWIRAQFRHYLQSLLATMQTEDGKLLEDFGLPFISAWRTTHNYRHWLDTLPHPKMADVPAGHPFTGNLSVTDVRMKLNHSMQSTERGRKINAAVVQTGKYVAQTGRAVGGAFSSARSAVSSWFTSITNDWKHEEEEEEHQKEEAKEDGKGETDTAEEAVEVNGVSSDSKSASS</sequence>
<feature type="compositionally biased region" description="Polar residues" evidence="2">
    <location>
        <begin position="891"/>
        <end position="901"/>
    </location>
</feature>
<name>A0AAN9BPR3_9CAEN</name>
<dbReference type="PANTHER" id="PTHR31017:SF1">
    <property type="entry name" value="LATE SECRETORY PATHWAY PROTEIN AVL9 HOMOLOG"/>
    <property type="match status" value="1"/>
</dbReference>
<feature type="region of interest" description="Disordered" evidence="2">
    <location>
        <begin position="468"/>
        <end position="491"/>
    </location>
</feature>
<feature type="compositionally biased region" description="Polar residues" evidence="2">
    <location>
        <begin position="347"/>
        <end position="363"/>
    </location>
</feature>
<comment type="similarity">
    <text evidence="1">Belongs to the AVL9 family.</text>
</comment>
<keyword evidence="5" id="KW-1185">Reference proteome</keyword>
<feature type="compositionally biased region" description="Basic and acidic residues" evidence="2">
    <location>
        <begin position="402"/>
        <end position="412"/>
    </location>
</feature>
<feature type="compositionally biased region" description="Polar residues" evidence="2">
    <location>
        <begin position="299"/>
        <end position="323"/>
    </location>
</feature>
<evidence type="ECO:0000313" key="5">
    <source>
        <dbReference type="Proteomes" id="UP001374579"/>
    </source>
</evidence>
<organism evidence="4 5">
    <name type="scientific">Littorina saxatilis</name>
    <dbReference type="NCBI Taxonomy" id="31220"/>
    <lineage>
        <taxon>Eukaryota</taxon>
        <taxon>Metazoa</taxon>
        <taxon>Spiralia</taxon>
        <taxon>Lophotrochozoa</taxon>
        <taxon>Mollusca</taxon>
        <taxon>Gastropoda</taxon>
        <taxon>Caenogastropoda</taxon>
        <taxon>Littorinimorpha</taxon>
        <taxon>Littorinoidea</taxon>
        <taxon>Littorinidae</taxon>
        <taxon>Littorina</taxon>
    </lineage>
</organism>
<feature type="compositionally biased region" description="Basic and acidic residues" evidence="2">
    <location>
        <begin position="334"/>
        <end position="346"/>
    </location>
</feature>
<dbReference type="Pfam" id="PF09794">
    <property type="entry name" value="Avl9"/>
    <property type="match status" value="1"/>
</dbReference>
<dbReference type="InterPro" id="IPR018307">
    <property type="entry name" value="ABL9/DENND6_dom"/>
</dbReference>
<protein>
    <recommendedName>
        <fullName evidence="3">UDENN domain-containing protein</fullName>
    </recommendedName>
</protein>
<feature type="compositionally biased region" description="Basic and acidic residues" evidence="2">
    <location>
        <begin position="364"/>
        <end position="373"/>
    </location>
</feature>
<dbReference type="Proteomes" id="UP001374579">
    <property type="component" value="Unassembled WGS sequence"/>
</dbReference>
<gene>
    <name evidence="4" type="ORF">V1264_013213</name>
</gene>
<dbReference type="AlphaFoldDB" id="A0AAN9BPR3"/>
<evidence type="ECO:0000256" key="1">
    <source>
        <dbReference type="ARBA" id="ARBA00038178"/>
    </source>
</evidence>
<feature type="compositionally biased region" description="Low complexity" evidence="2">
    <location>
        <begin position="524"/>
        <end position="537"/>
    </location>
</feature>
<feature type="domain" description="UDENN" evidence="3">
    <location>
        <begin position="12"/>
        <end position="442"/>
    </location>
</feature>
<feature type="region of interest" description="Disordered" evidence="2">
    <location>
        <begin position="857"/>
        <end position="901"/>
    </location>
</feature>